<dbReference type="Pfam" id="PF13304">
    <property type="entry name" value="AAA_21"/>
    <property type="match status" value="1"/>
</dbReference>
<dbReference type="InterPro" id="IPR051396">
    <property type="entry name" value="Bact_Antivir_Def_Nuclease"/>
</dbReference>
<dbReference type="Proteomes" id="UP000317977">
    <property type="component" value="Unassembled WGS sequence"/>
</dbReference>
<evidence type="ECO:0000313" key="3">
    <source>
        <dbReference type="Proteomes" id="UP000317977"/>
    </source>
</evidence>
<dbReference type="RefSeq" id="WP_146535701.1">
    <property type="nucleotide sequence ID" value="NZ_SJPX01000004.1"/>
</dbReference>
<dbReference type="SMART" id="SM00382">
    <property type="entry name" value="AAA"/>
    <property type="match status" value="1"/>
</dbReference>
<dbReference type="SUPFAM" id="SSF52540">
    <property type="entry name" value="P-loop containing nucleoside triphosphate hydrolases"/>
    <property type="match status" value="1"/>
</dbReference>
<proteinExistence type="predicted"/>
<dbReference type="Gene3D" id="3.40.50.300">
    <property type="entry name" value="P-loop containing nucleotide triphosphate hydrolases"/>
    <property type="match status" value="2"/>
</dbReference>
<dbReference type="PANTHER" id="PTHR43581:SF4">
    <property type="entry name" value="ATP_GTP PHOSPHATASE"/>
    <property type="match status" value="1"/>
</dbReference>
<dbReference type="InterPro" id="IPR027417">
    <property type="entry name" value="P-loop_NTPase"/>
</dbReference>
<dbReference type="PANTHER" id="PTHR43581">
    <property type="entry name" value="ATP/GTP PHOSPHATASE"/>
    <property type="match status" value="1"/>
</dbReference>
<dbReference type="InterPro" id="IPR003593">
    <property type="entry name" value="AAA+_ATPase"/>
</dbReference>
<organism evidence="2 3">
    <name type="scientific">Rubripirellula reticaptiva</name>
    <dbReference type="NCBI Taxonomy" id="2528013"/>
    <lineage>
        <taxon>Bacteria</taxon>
        <taxon>Pseudomonadati</taxon>
        <taxon>Planctomycetota</taxon>
        <taxon>Planctomycetia</taxon>
        <taxon>Pirellulales</taxon>
        <taxon>Pirellulaceae</taxon>
        <taxon>Rubripirellula</taxon>
    </lineage>
</organism>
<feature type="domain" description="AAA+ ATPase" evidence="1">
    <location>
        <begin position="24"/>
        <end position="293"/>
    </location>
</feature>
<gene>
    <name evidence="2" type="ORF">Poly59_40570</name>
</gene>
<keyword evidence="3" id="KW-1185">Reference proteome</keyword>
<dbReference type="OrthoDB" id="9814775at2"/>
<name>A0A5C6EK51_9BACT</name>
<sequence length="586" mass="66392">MAKRIENFRVERQRGVRLAFCDSVPSLMVVAGPNGAGKSTLLDAIRKQANPKPLYVGPHRVSRRQNVQMRYMYPSNEVSSMEELFSLDNLVQYEGITIQATARTPWDQDESTSFVKYGLCKIEVERADALKELYDLKGEIPPGLQDPWKPFHDLLKFLLPHLKFQGVDSKIKTNIRCNFLAHGLDTLVDLDELSSGEKSVVQLFYPLIEHQIKALLEQYARGETATAAAVSRNPWCILIDEPELHLHPALQVKVLDYLRTLSLLSDSQVILTTQSTAIIENATFEELYLLRPAEHTSETENQLTQLATDEERLQTIRDLFGSPVNLTSMQPVVVVEGVGLDGDTKVVSDKQLYRNLDSRFDRVTVVPGGSKGQVMELRQRIETMLGEFSVAIPVMALVDRDTGSGTTKANCYSLPVSMIENFLVDPHVIYTAIESVRHKTDLSTIAQVEAVIDKILDDQFEEEIERTVIQQVGYRKFQPQRPATELVTQIQEFCQQLVAKVTPEQVKSWIEEAQQNVHAIKIENRRREQFSGKRVLKALHSKALHSTGISKEVFLFYAAREAGKRQSVKVFFDEFFLRLFPDDADS</sequence>
<evidence type="ECO:0000259" key="1">
    <source>
        <dbReference type="SMART" id="SM00382"/>
    </source>
</evidence>
<dbReference type="AlphaFoldDB" id="A0A5C6EK51"/>
<dbReference type="EMBL" id="SJPX01000004">
    <property type="protein sequence ID" value="TWU49442.1"/>
    <property type="molecule type" value="Genomic_DNA"/>
</dbReference>
<comment type="caution">
    <text evidence="2">The sequence shown here is derived from an EMBL/GenBank/DDBJ whole genome shotgun (WGS) entry which is preliminary data.</text>
</comment>
<evidence type="ECO:0000313" key="2">
    <source>
        <dbReference type="EMBL" id="TWU49442.1"/>
    </source>
</evidence>
<protein>
    <recommendedName>
        <fullName evidence="1">AAA+ ATPase domain-containing protein</fullName>
    </recommendedName>
</protein>
<dbReference type="GO" id="GO:0005524">
    <property type="term" value="F:ATP binding"/>
    <property type="evidence" value="ECO:0007669"/>
    <property type="project" value="InterPro"/>
</dbReference>
<dbReference type="GO" id="GO:0016887">
    <property type="term" value="F:ATP hydrolysis activity"/>
    <property type="evidence" value="ECO:0007669"/>
    <property type="project" value="InterPro"/>
</dbReference>
<dbReference type="InterPro" id="IPR003959">
    <property type="entry name" value="ATPase_AAA_core"/>
</dbReference>
<accession>A0A5C6EK51</accession>
<reference evidence="2 3" key="1">
    <citation type="submission" date="2019-02" db="EMBL/GenBank/DDBJ databases">
        <title>Deep-cultivation of Planctomycetes and their phenomic and genomic characterization uncovers novel biology.</title>
        <authorList>
            <person name="Wiegand S."/>
            <person name="Jogler M."/>
            <person name="Boedeker C."/>
            <person name="Pinto D."/>
            <person name="Vollmers J."/>
            <person name="Rivas-Marin E."/>
            <person name="Kohn T."/>
            <person name="Peeters S.H."/>
            <person name="Heuer A."/>
            <person name="Rast P."/>
            <person name="Oberbeckmann S."/>
            <person name="Bunk B."/>
            <person name="Jeske O."/>
            <person name="Meyerdierks A."/>
            <person name="Storesund J.E."/>
            <person name="Kallscheuer N."/>
            <person name="Luecker S."/>
            <person name="Lage O.M."/>
            <person name="Pohl T."/>
            <person name="Merkel B.J."/>
            <person name="Hornburger P."/>
            <person name="Mueller R.-W."/>
            <person name="Bruemmer F."/>
            <person name="Labrenz M."/>
            <person name="Spormann A.M."/>
            <person name="Op Den Camp H."/>
            <person name="Overmann J."/>
            <person name="Amann R."/>
            <person name="Jetten M.S.M."/>
            <person name="Mascher T."/>
            <person name="Medema M.H."/>
            <person name="Devos D.P."/>
            <person name="Kaster A.-K."/>
            <person name="Ovreas L."/>
            <person name="Rohde M."/>
            <person name="Galperin M.Y."/>
            <person name="Jogler C."/>
        </authorList>
    </citation>
    <scope>NUCLEOTIDE SEQUENCE [LARGE SCALE GENOMIC DNA]</scope>
    <source>
        <strain evidence="2 3">Poly59</strain>
    </source>
</reference>